<dbReference type="GO" id="GO:0043164">
    <property type="term" value="P:Gram-negative-bacterium-type cell wall biogenesis"/>
    <property type="evidence" value="ECO:0007669"/>
    <property type="project" value="TreeGrafter"/>
</dbReference>
<reference evidence="3 4" key="1">
    <citation type="submission" date="2019-04" db="EMBL/GenBank/DDBJ databases">
        <title>In vitro growth and metabolic characteristics of meat-borne Lactobacillus algidus strains.</title>
        <authorList>
            <person name="Sade E."/>
            <person name="Per J."/>
            <person name="Tytti H."/>
            <person name="Johanna B.K."/>
        </authorList>
    </citation>
    <scope>NUCLEOTIDE SEQUENCE [LARGE SCALE GENOMIC DNA]</scope>
    <source>
        <strain evidence="3 4">LTS37-1</strain>
    </source>
</reference>
<dbReference type="GO" id="GO:0000270">
    <property type="term" value="P:peptidoglycan metabolic process"/>
    <property type="evidence" value="ECO:0007669"/>
    <property type="project" value="TreeGrafter"/>
</dbReference>
<evidence type="ECO:0000259" key="2">
    <source>
        <dbReference type="Pfam" id="PF02698"/>
    </source>
</evidence>
<dbReference type="Proteomes" id="UP000321659">
    <property type="component" value="Unassembled WGS sequence"/>
</dbReference>
<keyword evidence="1" id="KW-1133">Transmembrane helix</keyword>
<organism evidence="3 4">
    <name type="scientific">Dellaglioa algida</name>
    <dbReference type="NCBI Taxonomy" id="105612"/>
    <lineage>
        <taxon>Bacteria</taxon>
        <taxon>Bacillati</taxon>
        <taxon>Bacillota</taxon>
        <taxon>Bacilli</taxon>
        <taxon>Lactobacillales</taxon>
        <taxon>Lactobacillaceae</taxon>
        <taxon>Dellaglioa</taxon>
    </lineage>
</organism>
<dbReference type="Gene3D" id="3.40.50.620">
    <property type="entry name" value="HUPs"/>
    <property type="match status" value="1"/>
</dbReference>
<keyword evidence="1" id="KW-0812">Transmembrane</keyword>
<feature type="transmembrane region" description="Helical" evidence="1">
    <location>
        <begin position="31"/>
        <end position="51"/>
    </location>
</feature>
<dbReference type="InterPro" id="IPR051599">
    <property type="entry name" value="Cell_Envelope_Assoc"/>
</dbReference>
<gene>
    <name evidence="3" type="ORF">LABALGLTS371_00800</name>
</gene>
<evidence type="ECO:0000256" key="1">
    <source>
        <dbReference type="SAM" id="Phobius"/>
    </source>
</evidence>
<dbReference type="InterPro" id="IPR003848">
    <property type="entry name" value="DUF218"/>
</dbReference>
<evidence type="ECO:0000313" key="4">
    <source>
        <dbReference type="Proteomes" id="UP000321659"/>
    </source>
</evidence>
<dbReference type="PANTHER" id="PTHR30336">
    <property type="entry name" value="INNER MEMBRANE PROTEIN, PROBABLE PERMEASE"/>
    <property type="match status" value="1"/>
</dbReference>
<dbReference type="GO" id="GO:0005886">
    <property type="term" value="C:plasma membrane"/>
    <property type="evidence" value="ECO:0007669"/>
    <property type="project" value="TreeGrafter"/>
</dbReference>
<dbReference type="CDD" id="cd06259">
    <property type="entry name" value="YdcF-like"/>
    <property type="match status" value="1"/>
</dbReference>
<feature type="domain" description="DUF218" evidence="2">
    <location>
        <begin position="161"/>
        <end position="306"/>
    </location>
</feature>
<dbReference type="Pfam" id="PF02698">
    <property type="entry name" value="DUF218"/>
    <property type="match status" value="1"/>
</dbReference>
<evidence type="ECO:0000313" key="3">
    <source>
        <dbReference type="EMBL" id="TWW11869.1"/>
    </source>
</evidence>
<protein>
    <submittedName>
        <fullName evidence="3">Membrane protein</fullName>
    </submittedName>
</protein>
<feature type="transmembrane region" description="Helical" evidence="1">
    <location>
        <begin position="6"/>
        <end position="22"/>
    </location>
</feature>
<dbReference type="AlphaFoldDB" id="A0A5C6MCI4"/>
<dbReference type="RefSeq" id="WP_146302250.1">
    <property type="nucleotide sequence ID" value="NZ_JANXKU010000001.1"/>
</dbReference>
<dbReference type="InterPro" id="IPR014729">
    <property type="entry name" value="Rossmann-like_a/b/a_fold"/>
</dbReference>
<proteinExistence type="predicted"/>
<accession>A0A5C6MCI4</accession>
<feature type="transmembrane region" description="Helical" evidence="1">
    <location>
        <begin position="92"/>
        <end position="111"/>
    </location>
</feature>
<comment type="caution">
    <text evidence="3">The sequence shown here is derived from an EMBL/GenBank/DDBJ whole genome shotgun (WGS) entry which is preliminary data.</text>
</comment>
<dbReference type="EMBL" id="SRRQ01000001">
    <property type="protein sequence ID" value="TWW11869.1"/>
    <property type="molecule type" value="Genomic_DNA"/>
</dbReference>
<sequence>MSYLILLLPFLILLSWYVSFHIEPRRLLNGFLFNAFLISLMGALVGISNSFVETAALIIITIGVLGVFLISISTIPFLLINARMVFKRESHSLANMLGLILAIILIVQWFTKSLVPTWPWYVQIPFTFASWLGIYFMLAFLNFLSASILYNLRRPKYDQNYIIVLGAGLLNGHKVSKLLSNRIQRAINFADKQVSVGGKRPILIFSGGQGHDEATSEALAMQKWAIENGYPEAFTLLEDKSTTTFENMLFSKKIIDLDNNGKNILFSSNNYHIFRAGLFARMVGVNAQGIGGKTAWYFLPNAFLREFVAILVMNKTRHLVVILFLLLITIAQQLLN</sequence>
<keyword evidence="1" id="KW-0472">Membrane</keyword>
<feature type="transmembrane region" description="Helical" evidence="1">
    <location>
        <begin position="57"/>
        <end position="80"/>
    </location>
</feature>
<feature type="transmembrane region" description="Helical" evidence="1">
    <location>
        <begin position="131"/>
        <end position="152"/>
    </location>
</feature>
<dbReference type="PANTHER" id="PTHR30336:SF18">
    <property type="entry name" value="MEMBRANE PROTEIN"/>
    <property type="match status" value="1"/>
</dbReference>
<name>A0A5C6MCI4_9LACO</name>
<feature type="transmembrane region" description="Helical" evidence="1">
    <location>
        <begin position="319"/>
        <end position="335"/>
    </location>
</feature>